<gene>
    <name evidence="2" type="ORF">HF519_22490</name>
</gene>
<organism evidence="2 3">
    <name type="scientific">Pseudonocardia bannensis</name>
    <dbReference type="NCBI Taxonomy" id="630973"/>
    <lineage>
        <taxon>Bacteria</taxon>
        <taxon>Bacillati</taxon>
        <taxon>Actinomycetota</taxon>
        <taxon>Actinomycetes</taxon>
        <taxon>Pseudonocardiales</taxon>
        <taxon>Pseudonocardiaceae</taxon>
        <taxon>Pseudonocardia</taxon>
    </lineage>
</organism>
<proteinExistence type="predicted"/>
<reference evidence="2 3" key="1">
    <citation type="submission" date="2020-04" db="EMBL/GenBank/DDBJ databases">
        <authorList>
            <person name="Klaysubun C."/>
            <person name="Duangmal K."/>
            <person name="Lipun K."/>
        </authorList>
    </citation>
    <scope>NUCLEOTIDE SEQUENCE [LARGE SCALE GENOMIC DNA]</scope>
    <source>
        <strain evidence="2 3">DSM 45300</strain>
    </source>
</reference>
<sequence>MEMPLVLMLILVGIALAAPRYGADSRDGADWRFTTGPPSPPRTPVRRHTVAGDLAAVYRWLRVRAERQCVHSHWPRA</sequence>
<dbReference type="AlphaFoldDB" id="A0A848DNE2"/>
<evidence type="ECO:0000256" key="1">
    <source>
        <dbReference type="SAM" id="MobiDB-lite"/>
    </source>
</evidence>
<dbReference type="EMBL" id="JAAXKZ010000104">
    <property type="protein sequence ID" value="NMH94297.1"/>
    <property type="molecule type" value="Genomic_DNA"/>
</dbReference>
<evidence type="ECO:0000313" key="2">
    <source>
        <dbReference type="EMBL" id="NMH94297.1"/>
    </source>
</evidence>
<comment type="caution">
    <text evidence="2">The sequence shown here is derived from an EMBL/GenBank/DDBJ whole genome shotgun (WGS) entry which is preliminary data.</text>
</comment>
<accession>A0A848DNE2</accession>
<dbReference type="Proteomes" id="UP000586918">
    <property type="component" value="Unassembled WGS sequence"/>
</dbReference>
<dbReference type="RefSeq" id="WP_169414985.1">
    <property type="nucleotide sequence ID" value="NZ_JAAXKZ010000104.1"/>
</dbReference>
<keyword evidence="3" id="KW-1185">Reference proteome</keyword>
<evidence type="ECO:0000313" key="3">
    <source>
        <dbReference type="Proteomes" id="UP000586918"/>
    </source>
</evidence>
<feature type="region of interest" description="Disordered" evidence="1">
    <location>
        <begin position="25"/>
        <end position="46"/>
    </location>
</feature>
<protein>
    <submittedName>
        <fullName evidence="2">Uncharacterized protein</fullName>
    </submittedName>
</protein>
<name>A0A848DNE2_9PSEU</name>